<evidence type="ECO:0000313" key="1">
    <source>
        <dbReference type="EMBL" id="SHK51420.1"/>
    </source>
</evidence>
<evidence type="ECO:0000313" key="2">
    <source>
        <dbReference type="Proteomes" id="UP000183952"/>
    </source>
</evidence>
<organism evidence="1 2">
    <name type="scientific">Hathewaya proteolytica DSM 3090</name>
    <dbReference type="NCBI Taxonomy" id="1121331"/>
    <lineage>
        <taxon>Bacteria</taxon>
        <taxon>Bacillati</taxon>
        <taxon>Bacillota</taxon>
        <taxon>Clostridia</taxon>
        <taxon>Eubacteriales</taxon>
        <taxon>Clostridiaceae</taxon>
        <taxon>Hathewaya</taxon>
    </lineage>
</organism>
<protein>
    <submittedName>
        <fullName evidence="1">Inhibitor of sigma-G Gin</fullName>
    </submittedName>
</protein>
<dbReference type="AlphaFoldDB" id="A0A1M6T3C5"/>
<dbReference type="STRING" id="1121331.SAMN02745248_02714"/>
<name>A0A1M6T3C5_9CLOT</name>
<gene>
    <name evidence="1" type="ORF">SAMN02745248_02714</name>
</gene>
<proteinExistence type="predicted"/>
<dbReference type="OrthoDB" id="1753657at2"/>
<dbReference type="RefSeq" id="WP_072904584.1">
    <property type="nucleotide sequence ID" value="NZ_FRAD01000035.1"/>
</dbReference>
<dbReference type="Pfam" id="PF10764">
    <property type="entry name" value="Gin"/>
    <property type="match status" value="1"/>
</dbReference>
<dbReference type="Proteomes" id="UP000183952">
    <property type="component" value="Unassembled WGS sequence"/>
</dbReference>
<dbReference type="InterPro" id="IPR019700">
    <property type="entry name" value="Sigma-G_inhibitor_Gin"/>
</dbReference>
<dbReference type="EMBL" id="FRAD01000035">
    <property type="protein sequence ID" value="SHK51420.1"/>
    <property type="molecule type" value="Genomic_DNA"/>
</dbReference>
<sequence length="70" mass="8346">MCRDICSICERPLDSGIMILGKTICCNCEEKIIQADINTDFYEYYKEKLKKCVINRVIKKERYTCNKYHL</sequence>
<accession>A0A1M6T3C5</accession>
<reference evidence="1 2" key="1">
    <citation type="submission" date="2016-11" db="EMBL/GenBank/DDBJ databases">
        <authorList>
            <person name="Jaros S."/>
            <person name="Januszkiewicz K."/>
            <person name="Wedrychowicz H."/>
        </authorList>
    </citation>
    <scope>NUCLEOTIDE SEQUENCE [LARGE SCALE GENOMIC DNA]</scope>
    <source>
        <strain evidence="1 2">DSM 3090</strain>
    </source>
</reference>
<keyword evidence="2" id="KW-1185">Reference proteome</keyword>